<dbReference type="AlphaFoldDB" id="A0A6I2L5I0"/>
<feature type="active site" description="Charge relay system" evidence="5 6">
    <location>
        <position position="607"/>
    </location>
</feature>
<gene>
    <name evidence="12" type="ORF">GJ699_23930</name>
</gene>
<accession>A0A6I2L5I0</accession>
<sequence>MKLHPICAAITVLMAAAAPLAQADDVRRPYIVQLADKPVASYSGGVSGLAATQPAAGQRLDLDSTAVSLYSDYLVKKQESVKATVAAAPVIYEYKVALNGFTALLTDAEVRTLQANSGVASISADEPRQLVTNYTPTFLGLDGPNGLWAQLGGKSKAGENIIVGIIDGGIWPENPSYADRVANDVPTFDQSAALNYTAPPAKWKGTCQVGQGFTVANCNNKLIGARYFKQGFDQTTNTLHWSDFISPRDSIGGTLGHGGHGTHTSSTAAGNNNVPATLSGIGMGNVSGMAPRARVAMYKVCWTYNDATDATGGKNSCWASDSAAAIEQAIIDGVDVLNYSISGGTTVNDPVEQAFLHAANAGVFVAASAGNDGPDNQVNHIGPWLTTVAASTHNRFLKGDVGLGNGATYSGASLNVNALPATAIIRSEDAVAAGASASAAQLCYSKGTNGGAWALDPDKVAGKVVTCLRGTNARVDKSLAVLEAGGVGMVMVDNGGGLVAEIHSVPTVHVSAADGALIKTYAASSGATASLSHFVNSVGSVAAPVIADFSSRGPNRVDGNTLKPDVTAPGVDILAGVTPELTPAQQAEVNSGTLVPPAAWNLYQGTSMSSPHVAGVAALLRQQHTGWSPAAIKSALMTSATPTFPDAQSGNLRGILPFAQGAGHINPFGTVIHPADGKAYNSAGASDPGLVYDLGATDYKKYLCGAGVTAECSGVTAIQGQALNLPSITLNNVLGTTSVTRSVTNVGTSAATYSGKATLSGYTTTLSPATLTLEPGQTKTYTVSLTRSTAADNVWQFGDVTWTDSSHVVRIPLTARSGKPVTAPAGVYSTKATGNSLLTVTTGFAGRMNSATGGLKPITKGSLQNVAQIVTPPETVAQLQTACNGNTAGAKVIPFTFPANTVAASFELFDSDTSSGDGSDDLDLYLLDSTGALVGSSGTGGSNEAILLNAPAAGNYKLCVIGYAAADGLSTNFNLSSVVVSRTDTGGSLKAMLPSQVYAGGTATVGATWSGLASGQRYLGGIQFLDTSGATAATTVLLIETNSPVPLARGAAHTTKRNSAL</sequence>
<dbReference type="PROSITE" id="PS51892">
    <property type="entry name" value="SUBTILASE"/>
    <property type="match status" value="1"/>
</dbReference>
<comment type="similarity">
    <text evidence="1 6">Belongs to the peptidase S8 family.</text>
</comment>
<dbReference type="InterPro" id="IPR000209">
    <property type="entry name" value="Peptidase_S8/S53_dom"/>
</dbReference>
<dbReference type="PROSITE" id="PS00138">
    <property type="entry name" value="SUBTILASE_SER"/>
    <property type="match status" value="1"/>
</dbReference>
<evidence type="ECO:0000259" key="10">
    <source>
        <dbReference type="Pfam" id="PF05922"/>
    </source>
</evidence>
<dbReference type="InterPro" id="IPR045051">
    <property type="entry name" value="SBT"/>
</dbReference>
<dbReference type="InterPro" id="IPR003137">
    <property type="entry name" value="PA_domain"/>
</dbReference>
<evidence type="ECO:0000256" key="5">
    <source>
        <dbReference type="PIRSR" id="PIRSR615500-1"/>
    </source>
</evidence>
<reference evidence="12 13" key="1">
    <citation type="submission" date="2019-11" db="EMBL/GenBank/DDBJ databases">
        <title>Novel species isolated from a subtropical stream in China.</title>
        <authorList>
            <person name="Lu H."/>
        </authorList>
    </citation>
    <scope>NUCLEOTIDE SEQUENCE [LARGE SCALE GENOMIC DNA]</scope>
    <source>
        <strain evidence="12 13">FT80W</strain>
    </source>
</reference>
<dbReference type="Gene3D" id="2.60.120.380">
    <property type="match status" value="1"/>
</dbReference>
<feature type="signal peptide" evidence="7">
    <location>
        <begin position="1"/>
        <end position="23"/>
    </location>
</feature>
<dbReference type="InterPro" id="IPR010259">
    <property type="entry name" value="S8pro/Inhibitor_I9"/>
</dbReference>
<comment type="caution">
    <text evidence="12">The sequence shown here is derived from an EMBL/GenBank/DDBJ whole genome shotgun (WGS) entry which is preliminary data.</text>
</comment>
<dbReference type="Gene3D" id="3.50.30.30">
    <property type="match status" value="1"/>
</dbReference>
<evidence type="ECO:0000259" key="11">
    <source>
        <dbReference type="Pfam" id="PF17766"/>
    </source>
</evidence>
<dbReference type="Pfam" id="PF05922">
    <property type="entry name" value="Inhibitor_I9"/>
    <property type="match status" value="1"/>
</dbReference>
<protein>
    <submittedName>
        <fullName evidence="12">S8 family serine peptidase</fullName>
    </submittedName>
</protein>
<evidence type="ECO:0000256" key="1">
    <source>
        <dbReference type="ARBA" id="ARBA00011073"/>
    </source>
</evidence>
<dbReference type="Proteomes" id="UP000433309">
    <property type="component" value="Unassembled WGS sequence"/>
</dbReference>
<dbReference type="InterPro" id="IPR015500">
    <property type="entry name" value="Peptidase_S8_subtilisin-rel"/>
</dbReference>
<dbReference type="Pfam" id="PF00082">
    <property type="entry name" value="Peptidase_S8"/>
    <property type="match status" value="1"/>
</dbReference>
<dbReference type="CDD" id="cd02120">
    <property type="entry name" value="PA_subtilisin_like"/>
    <property type="match status" value="1"/>
</dbReference>
<evidence type="ECO:0000256" key="2">
    <source>
        <dbReference type="ARBA" id="ARBA00022670"/>
    </source>
</evidence>
<dbReference type="InterPro" id="IPR041469">
    <property type="entry name" value="Subtilisin-like_FN3"/>
</dbReference>
<dbReference type="PANTHER" id="PTHR10795">
    <property type="entry name" value="PROPROTEIN CONVERTASE SUBTILISIN/KEXIN"/>
    <property type="match status" value="1"/>
</dbReference>
<evidence type="ECO:0000256" key="3">
    <source>
        <dbReference type="ARBA" id="ARBA00022801"/>
    </source>
</evidence>
<evidence type="ECO:0000256" key="4">
    <source>
        <dbReference type="ARBA" id="ARBA00022825"/>
    </source>
</evidence>
<evidence type="ECO:0000259" key="8">
    <source>
        <dbReference type="Pfam" id="PF00082"/>
    </source>
</evidence>
<dbReference type="Pfam" id="PF17766">
    <property type="entry name" value="fn3_6"/>
    <property type="match status" value="1"/>
</dbReference>
<dbReference type="InterPro" id="IPR023828">
    <property type="entry name" value="Peptidase_S8_Ser-AS"/>
</dbReference>
<feature type="active site" description="Charge relay system" evidence="5 6">
    <location>
        <position position="167"/>
    </location>
</feature>
<feature type="chain" id="PRO_5026062782" evidence="7">
    <location>
        <begin position="24"/>
        <end position="1061"/>
    </location>
</feature>
<feature type="domain" description="Peptidase S8/S53" evidence="8">
    <location>
        <begin position="158"/>
        <end position="662"/>
    </location>
</feature>
<keyword evidence="4 6" id="KW-0720">Serine protease</keyword>
<feature type="active site" description="Charge relay system" evidence="5 6">
    <location>
        <position position="260"/>
    </location>
</feature>
<dbReference type="GO" id="GO:0006508">
    <property type="term" value="P:proteolysis"/>
    <property type="evidence" value="ECO:0007669"/>
    <property type="project" value="UniProtKB-KW"/>
</dbReference>
<organism evidence="12 13">
    <name type="scientific">Duganella guangzhouensis</name>
    <dbReference type="NCBI Taxonomy" id="2666084"/>
    <lineage>
        <taxon>Bacteria</taxon>
        <taxon>Pseudomonadati</taxon>
        <taxon>Pseudomonadota</taxon>
        <taxon>Betaproteobacteria</taxon>
        <taxon>Burkholderiales</taxon>
        <taxon>Oxalobacteraceae</taxon>
        <taxon>Telluria group</taxon>
        <taxon>Duganella</taxon>
    </lineage>
</organism>
<evidence type="ECO:0000256" key="6">
    <source>
        <dbReference type="PROSITE-ProRule" id="PRU01240"/>
    </source>
</evidence>
<feature type="domain" description="Inhibitor I9" evidence="10">
    <location>
        <begin position="30"/>
        <end position="130"/>
    </location>
</feature>
<dbReference type="SUPFAM" id="SSF52743">
    <property type="entry name" value="Subtilisin-like"/>
    <property type="match status" value="1"/>
</dbReference>
<keyword evidence="2 6" id="KW-0645">Protease</keyword>
<name>A0A6I2L5I0_9BURK</name>
<feature type="domain" description="Subtilisin-like protease fibronectin type-III" evidence="11">
    <location>
        <begin position="723"/>
        <end position="814"/>
    </location>
</feature>
<dbReference type="RefSeq" id="WP_154381061.1">
    <property type="nucleotide sequence ID" value="NZ_WKJK01000014.1"/>
</dbReference>
<dbReference type="PRINTS" id="PR00723">
    <property type="entry name" value="SUBTILISIN"/>
</dbReference>
<dbReference type="Pfam" id="PF02225">
    <property type="entry name" value="PA"/>
    <property type="match status" value="1"/>
</dbReference>
<dbReference type="InterPro" id="IPR037045">
    <property type="entry name" value="S8pro/Inhibitor_I9_sf"/>
</dbReference>
<evidence type="ECO:0000313" key="12">
    <source>
        <dbReference type="EMBL" id="MRW93053.1"/>
    </source>
</evidence>
<keyword evidence="7" id="KW-0732">Signal</keyword>
<dbReference type="Gene3D" id="2.60.40.2310">
    <property type="match status" value="1"/>
</dbReference>
<dbReference type="Gene3D" id="3.40.50.200">
    <property type="entry name" value="Peptidase S8/S53 domain"/>
    <property type="match status" value="1"/>
</dbReference>
<dbReference type="EMBL" id="WKJK01000014">
    <property type="protein sequence ID" value="MRW93053.1"/>
    <property type="molecule type" value="Genomic_DNA"/>
</dbReference>
<keyword evidence="3 6" id="KW-0378">Hydrolase</keyword>
<keyword evidence="13" id="KW-1185">Reference proteome</keyword>
<dbReference type="Gene3D" id="3.30.70.80">
    <property type="entry name" value="Peptidase S8 propeptide/proteinase inhibitor I9"/>
    <property type="match status" value="1"/>
</dbReference>
<proteinExistence type="inferred from homology"/>
<evidence type="ECO:0000256" key="7">
    <source>
        <dbReference type="SAM" id="SignalP"/>
    </source>
</evidence>
<evidence type="ECO:0000259" key="9">
    <source>
        <dbReference type="Pfam" id="PF02225"/>
    </source>
</evidence>
<feature type="domain" description="PA" evidence="9">
    <location>
        <begin position="450"/>
        <end position="517"/>
    </location>
</feature>
<evidence type="ECO:0000313" key="13">
    <source>
        <dbReference type="Proteomes" id="UP000433309"/>
    </source>
</evidence>
<dbReference type="GO" id="GO:0004252">
    <property type="term" value="F:serine-type endopeptidase activity"/>
    <property type="evidence" value="ECO:0007669"/>
    <property type="project" value="UniProtKB-UniRule"/>
</dbReference>
<dbReference type="InterPro" id="IPR036852">
    <property type="entry name" value="Peptidase_S8/S53_dom_sf"/>
</dbReference>